<keyword evidence="1" id="KW-0175">Coiled coil</keyword>
<evidence type="ECO:0000313" key="3">
    <source>
        <dbReference type="EMBL" id="KAF4758085.1"/>
    </source>
</evidence>
<sequence>MSPHAFGWSSFGESTTDEDDDEVEGSDQDAVVVGRNTVRGATKKMSDLAYKFEALARKCEPKPWYRLLADHPDRPKTLYWLEKRVVCLEEQLNETVPLLERRSLQSADYHATCLRYIDRLEEMTKKHRKALRRVSSLEDTLREYEERERMAEEDLTSRRLEGRIAIRALSLENEQLRVHRSELEESLEECRGLVREMEEEDQRRVQMMDDERSEWRTREEQLSEKLRETEDGLARAQGDNRKVLDFLESSTEQYIVDATEWKRTLKSLSSQVKEIDYERAKAAEMIRGLEESIELRVKEWRDVEARLRREVDIGREKSEVMVAEAARCRKKLVGVEKARTVAESNLATIRLEFTRRERELLGELSALTTELADTKEELAQT</sequence>
<evidence type="ECO:0000256" key="2">
    <source>
        <dbReference type="SAM" id="MobiDB-lite"/>
    </source>
</evidence>
<keyword evidence="4" id="KW-1185">Reference proteome</keyword>
<gene>
    <name evidence="3" type="ORF">FOZ63_027529</name>
</gene>
<dbReference type="AlphaFoldDB" id="A0A7J6ULE8"/>
<evidence type="ECO:0000256" key="1">
    <source>
        <dbReference type="SAM" id="Coils"/>
    </source>
</evidence>
<reference evidence="3 4" key="1">
    <citation type="submission" date="2020-04" db="EMBL/GenBank/DDBJ databases">
        <title>Perkinsus olseni comparative genomics.</title>
        <authorList>
            <person name="Bogema D.R."/>
        </authorList>
    </citation>
    <scope>NUCLEOTIDE SEQUENCE [LARGE SCALE GENOMIC DNA]</scope>
    <source>
        <strain evidence="3 4">ATCC PRA-207</strain>
    </source>
</reference>
<feature type="coiled-coil region" evidence="1">
    <location>
        <begin position="120"/>
        <end position="239"/>
    </location>
</feature>
<proteinExistence type="predicted"/>
<dbReference type="Proteomes" id="UP000553632">
    <property type="component" value="Unassembled WGS sequence"/>
</dbReference>
<accession>A0A7J6ULE8</accession>
<feature type="compositionally biased region" description="Acidic residues" evidence="2">
    <location>
        <begin position="15"/>
        <end position="27"/>
    </location>
</feature>
<protein>
    <submittedName>
        <fullName evidence="3">Uncharacterized protein</fullName>
    </submittedName>
</protein>
<name>A0A7J6ULE8_PEROL</name>
<organism evidence="3 4">
    <name type="scientific">Perkinsus olseni</name>
    <name type="common">Perkinsus atlanticus</name>
    <dbReference type="NCBI Taxonomy" id="32597"/>
    <lineage>
        <taxon>Eukaryota</taxon>
        <taxon>Sar</taxon>
        <taxon>Alveolata</taxon>
        <taxon>Perkinsozoa</taxon>
        <taxon>Perkinsea</taxon>
        <taxon>Perkinsida</taxon>
        <taxon>Perkinsidae</taxon>
        <taxon>Perkinsus</taxon>
    </lineage>
</organism>
<comment type="caution">
    <text evidence="3">The sequence shown here is derived from an EMBL/GenBank/DDBJ whole genome shotgun (WGS) entry which is preliminary data.</text>
</comment>
<evidence type="ECO:0000313" key="4">
    <source>
        <dbReference type="Proteomes" id="UP000553632"/>
    </source>
</evidence>
<feature type="region of interest" description="Disordered" evidence="2">
    <location>
        <begin position="1"/>
        <end position="29"/>
    </location>
</feature>
<dbReference type="EMBL" id="JABANO010001858">
    <property type="protein sequence ID" value="KAF4758085.1"/>
    <property type="molecule type" value="Genomic_DNA"/>
</dbReference>